<dbReference type="Proteomes" id="UP000320231">
    <property type="component" value="Chromosome"/>
</dbReference>
<reference evidence="2 3" key="1">
    <citation type="journal article" date="2019" name="Microbiol. Resour. Announc.">
        <title>Complete Genome Sequence of Halomonas sulfidaeris Strain Esulfide1 Isolated from a Metal Sulfide Rock at a Depth of 2,200 Meters, Obtained Using Nanopore Sequencing.</title>
        <authorList>
            <person name="Saito M."/>
            <person name="Nishigata A."/>
            <person name="Galipon J."/>
            <person name="Arakawa K."/>
        </authorList>
    </citation>
    <scope>NUCLEOTIDE SEQUENCE [LARGE SCALE GENOMIC DNA]</scope>
    <source>
        <strain evidence="2 3">ATCC BAA-803</strain>
    </source>
</reference>
<proteinExistence type="predicted"/>
<keyword evidence="1" id="KW-1133">Transmembrane helix</keyword>
<dbReference type="AlphaFoldDB" id="A0A455U022"/>
<evidence type="ECO:0000256" key="1">
    <source>
        <dbReference type="SAM" id="Phobius"/>
    </source>
</evidence>
<organism evidence="2 3">
    <name type="scientific">Vreelandella sulfidaeris</name>
    <dbReference type="NCBI Taxonomy" id="115553"/>
    <lineage>
        <taxon>Bacteria</taxon>
        <taxon>Pseudomonadati</taxon>
        <taxon>Pseudomonadota</taxon>
        <taxon>Gammaproteobacteria</taxon>
        <taxon>Oceanospirillales</taxon>
        <taxon>Halomonadaceae</taxon>
        <taxon>Vreelandella</taxon>
    </lineage>
</organism>
<gene>
    <name evidence="2" type="ORF">HSBAA_02710</name>
</gene>
<keyword evidence="1" id="KW-0472">Membrane</keyword>
<sequence>MYLLHEKTMNAIALGPLLISLPRLYAIGCALLLLLCARLLLGLPGVTSSAGLLGSLLSG</sequence>
<protein>
    <submittedName>
        <fullName evidence="2">Uncharacterized protein</fullName>
    </submittedName>
</protein>
<dbReference type="EMBL" id="AP019514">
    <property type="protein sequence ID" value="BBI58965.1"/>
    <property type="molecule type" value="Genomic_DNA"/>
</dbReference>
<keyword evidence="1" id="KW-0812">Transmembrane</keyword>
<evidence type="ECO:0000313" key="2">
    <source>
        <dbReference type="EMBL" id="BBI58965.1"/>
    </source>
</evidence>
<name>A0A455U022_9GAMM</name>
<accession>A0A455U022</accession>
<dbReference type="KEGG" id="hsr:HSBAA_02710"/>
<evidence type="ECO:0000313" key="3">
    <source>
        <dbReference type="Proteomes" id="UP000320231"/>
    </source>
</evidence>
<feature type="transmembrane region" description="Helical" evidence="1">
    <location>
        <begin position="24"/>
        <end position="41"/>
    </location>
</feature>